<comment type="caution">
    <text evidence="2">The sequence shown here is derived from an EMBL/GenBank/DDBJ whole genome shotgun (WGS) entry which is preliminary data.</text>
</comment>
<sequence length="101" mass="10169">MNDMHTRLARRVLGATCLAALLAAGSAAYANRAAGDACAAALPPGAQSIYAAAVDQVVAGGDPRTVVTDVVKPMVMSGQMDRNTARANAEAAAPCLKQAKS</sequence>
<keyword evidence="1" id="KW-0732">Signal</keyword>
<dbReference type="EMBL" id="JACICD010000003">
    <property type="protein sequence ID" value="MBB3771160.1"/>
    <property type="molecule type" value="Genomic_DNA"/>
</dbReference>
<organism evidence="2 3">
    <name type="scientific">Ancylobacter tetraedralis</name>
    <dbReference type="NCBI Taxonomy" id="217068"/>
    <lineage>
        <taxon>Bacteria</taxon>
        <taxon>Pseudomonadati</taxon>
        <taxon>Pseudomonadota</taxon>
        <taxon>Alphaproteobacteria</taxon>
        <taxon>Hyphomicrobiales</taxon>
        <taxon>Xanthobacteraceae</taxon>
        <taxon>Ancylobacter</taxon>
    </lineage>
</organism>
<protein>
    <submittedName>
        <fullName evidence="2">Uncharacterized protein</fullName>
    </submittedName>
</protein>
<evidence type="ECO:0000256" key="1">
    <source>
        <dbReference type="SAM" id="SignalP"/>
    </source>
</evidence>
<proteinExistence type="predicted"/>
<accession>A0A839Z8F4</accession>
<dbReference type="AlphaFoldDB" id="A0A839Z8F4"/>
<evidence type="ECO:0000313" key="3">
    <source>
        <dbReference type="Proteomes" id="UP000533469"/>
    </source>
</evidence>
<evidence type="ECO:0000313" key="2">
    <source>
        <dbReference type="EMBL" id="MBB3771160.1"/>
    </source>
</evidence>
<dbReference type="Proteomes" id="UP000533469">
    <property type="component" value="Unassembled WGS sequence"/>
</dbReference>
<feature type="chain" id="PRO_5032891405" evidence="1">
    <location>
        <begin position="31"/>
        <end position="101"/>
    </location>
</feature>
<gene>
    <name evidence="2" type="ORF">FHS55_001759</name>
</gene>
<name>A0A839Z8F4_9HYPH</name>
<feature type="signal peptide" evidence="1">
    <location>
        <begin position="1"/>
        <end position="30"/>
    </location>
</feature>
<keyword evidence="3" id="KW-1185">Reference proteome</keyword>
<reference evidence="2 3" key="1">
    <citation type="submission" date="2020-08" db="EMBL/GenBank/DDBJ databases">
        <title>Genomic Encyclopedia of Type Strains, Phase IV (KMG-IV): sequencing the most valuable type-strain genomes for metagenomic binning, comparative biology and taxonomic classification.</title>
        <authorList>
            <person name="Goeker M."/>
        </authorList>
    </citation>
    <scope>NUCLEOTIDE SEQUENCE [LARGE SCALE GENOMIC DNA]</scope>
    <source>
        <strain evidence="2 3">DSM 5895</strain>
    </source>
</reference>